<evidence type="ECO:0000313" key="2">
    <source>
        <dbReference type="Proteomes" id="UP000033935"/>
    </source>
</evidence>
<dbReference type="AlphaFoldDB" id="A0A0G0QRP0"/>
<sequence length="609" mass="70203">MTKKVALSKLTRQIALTRATFDWNDIRLIETQRFLENTGITVVKDVQLIEQVLMRMVKKEKKQGSSFSEEELLQTLAKQLIKRARPEILPFLEETETHHLYFDDLNQLLHLFFWIQKKIEDELGQQDTRRQGRRSGRVIKDNYFWKNVYLISCQLFEFFQDHWGCFCTEKGTIPIQSAQITIQTFEITYKLMSNVPPCKIFHLVKTAYQAGIELPHIERLVLTHVPMRIDDFIQLIADEILTSKTCYLFLNNPELIRALSYEGIRHLFRQWKDSGRKTKLLVFAQSIRHELYPNALPDGKKVDDEVLENPRLISSIINIWNNTKQSKGSIHFPDHAYAPGLYKPSNALVLVPDPIIVSSPKEKTLPKEECKELSLGNVDKKHEAFCEDALAAWMRRAELCSCLLDDPYLFTSKEEQTPPPESVAVNPWNDVLYLIKEDICSQTQSSLPADPDLLALHQELNNIEIILRRASLGDVEGVLDQWSVWIDPIRERIKKLDERLKQGIVLTTTPAEVLEETQKTSPPAHEQVPVEDLQAKKVPEIPEGKLGMLVDETQRKLKQLPAGIMRRQFKRQLDTLTSEALKDDKNPSLKADLMKLQAEIQGLLDEISS</sequence>
<organism evidence="1 2">
    <name type="scientific">Candidatus Uhrbacteria bacterium GW2011_GWF2_39_13</name>
    <dbReference type="NCBI Taxonomy" id="1618995"/>
    <lineage>
        <taxon>Bacteria</taxon>
        <taxon>Candidatus Uhriibacteriota</taxon>
    </lineage>
</organism>
<proteinExistence type="predicted"/>
<comment type="caution">
    <text evidence="1">The sequence shown here is derived from an EMBL/GenBank/DDBJ whole genome shotgun (WGS) entry which is preliminary data.</text>
</comment>
<evidence type="ECO:0000313" key="1">
    <source>
        <dbReference type="EMBL" id="KKR04292.1"/>
    </source>
</evidence>
<name>A0A0G0QRP0_9BACT</name>
<dbReference type="Proteomes" id="UP000033935">
    <property type="component" value="Unassembled WGS sequence"/>
</dbReference>
<accession>A0A0G0QRP0</accession>
<protein>
    <submittedName>
        <fullName evidence="1">Uncharacterized protein</fullName>
    </submittedName>
</protein>
<dbReference type="EMBL" id="LBWG01000009">
    <property type="protein sequence ID" value="KKR04292.1"/>
    <property type="molecule type" value="Genomic_DNA"/>
</dbReference>
<reference evidence="1 2" key="1">
    <citation type="journal article" date="2015" name="Nature">
        <title>rRNA introns, odd ribosomes, and small enigmatic genomes across a large radiation of phyla.</title>
        <authorList>
            <person name="Brown C.T."/>
            <person name="Hug L.A."/>
            <person name="Thomas B.C."/>
            <person name="Sharon I."/>
            <person name="Castelle C.J."/>
            <person name="Singh A."/>
            <person name="Wilkins M.J."/>
            <person name="Williams K.H."/>
            <person name="Banfield J.F."/>
        </authorList>
    </citation>
    <scope>NUCLEOTIDE SEQUENCE [LARGE SCALE GENOMIC DNA]</scope>
</reference>
<gene>
    <name evidence="1" type="ORF">UT30_C0009G0002</name>
</gene>